<protein>
    <submittedName>
        <fullName evidence="1">Uncharacterized protein</fullName>
    </submittedName>
</protein>
<organism evidence="1 2">
    <name type="scientific">Ralstonia insidiosa</name>
    <dbReference type="NCBI Taxonomy" id="190721"/>
    <lineage>
        <taxon>Bacteria</taxon>
        <taxon>Pseudomonadati</taxon>
        <taxon>Pseudomonadota</taxon>
        <taxon>Betaproteobacteria</taxon>
        <taxon>Burkholderiales</taxon>
        <taxon>Burkholderiaceae</taxon>
        <taxon>Ralstonia</taxon>
    </lineage>
</organism>
<accession>A0AAC9FQH2</accession>
<evidence type="ECO:0000313" key="2">
    <source>
        <dbReference type="Proteomes" id="UP000077927"/>
    </source>
</evidence>
<proteinExistence type="predicted"/>
<dbReference type="KEGG" id="rin:ACS15_1160"/>
<evidence type="ECO:0000313" key="1">
    <source>
        <dbReference type="EMBL" id="ANH72587.1"/>
    </source>
</evidence>
<dbReference type="AlphaFoldDB" id="A0AAC9FQH2"/>
<dbReference type="Proteomes" id="UP000077927">
    <property type="component" value="Chromosome 1"/>
</dbReference>
<gene>
    <name evidence="1" type="ORF">ACS15_1160</name>
</gene>
<sequence>MHAAQASSLQVEATAKRRPHTCLQVRKGKGEITQPELATVATIIPRPAR</sequence>
<dbReference type="EMBL" id="CP012605">
    <property type="protein sequence ID" value="ANH72587.1"/>
    <property type="molecule type" value="Genomic_DNA"/>
</dbReference>
<reference evidence="1 2" key="1">
    <citation type="submission" date="2015-09" db="EMBL/GenBank/DDBJ databases">
        <authorList>
            <person name="Xu Y."/>
            <person name="Nagy A."/>
            <person name="Liu N.T."/>
            <person name="Nou X."/>
        </authorList>
    </citation>
    <scope>NUCLEOTIDE SEQUENCE [LARGE SCALE GENOMIC DNA]</scope>
    <source>
        <strain evidence="1 2">FC1138</strain>
    </source>
</reference>
<name>A0AAC9FQH2_9RALS</name>